<dbReference type="RefSeq" id="WP_330380602.1">
    <property type="nucleotide sequence ID" value="NZ_CYZA01000027.1"/>
</dbReference>
<evidence type="ECO:0008006" key="3">
    <source>
        <dbReference type="Google" id="ProtNLM"/>
    </source>
</evidence>
<accession>A0A174FNE8</accession>
<gene>
    <name evidence="1" type="ORF">ERS852395_03227</name>
</gene>
<dbReference type="Proteomes" id="UP000095447">
    <property type="component" value="Unassembled WGS sequence"/>
</dbReference>
<name>A0A174FNE8_9FIRM</name>
<dbReference type="AlphaFoldDB" id="A0A174FNE8"/>
<evidence type="ECO:0000313" key="2">
    <source>
        <dbReference type="Proteomes" id="UP000095447"/>
    </source>
</evidence>
<sequence>MERKLQVQIPKDLLLALFQYHLVRNEEYLPEIEKALMEKLDSMVKRQLYTTFKTASTE</sequence>
<protein>
    <recommendedName>
        <fullName evidence="3">Complexin-2</fullName>
    </recommendedName>
</protein>
<proteinExistence type="predicted"/>
<reference evidence="1 2" key="1">
    <citation type="submission" date="2015-09" db="EMBL/GenBank/DDBJ databases">
        <authorList>
            <consortium name="Pathogen Informatics"/>
        </authorList>
    </citation>
    <scope>NUCLEOTIDE SEQUENCE [LARGE SCALE GENOMIC DNA]</scope>
    <source>
        <strain evidence="1 2">2789STDY5608838</strain>
    </source>
</reference>
<dbReference type="EMBL" id="CYZA01000027">
    <property type="protein sequence ID" value="CUO50030.1"/>
    <property type="molecule type" value="Genomic_DNA"/>
</dbReference>
<organism evidence="1 2">
    <name type="scientific">Blautia obeum</name>
    <dbReference type="NCBI Taxonomy" id="40520"/>
    <lineage>
        <taxon>Bacteria</taxon>
        <taxon>Bacillati</taxon>
        <taxon>Bacillota</taxon>
        <taxon>Clostridia</taxon>
        <taxon>Lachnospirales</taxon>
        <taxon>Lachnospiraceae</taxon>
        <taxon>Blautia</taxon>
    </lineage>
</organism>
<evidence type="ECO:0000313" key="1">
    <source>
        <dbReference type="EMBL" id="CUO50030.1"/>
    </source>
</evidence>